<dbReference type="InterPro" id="IPR014445">
    <property type="entry name" value="Gln-dep_NAD_synthase"/>
</dbReference>
<dbReference type="InterPro" id="IPR003694">
    <property type="entry name" value="NAD_synthase"/>
</dbReference>
<dbReference type="GO" id="GO:0004359">
    <property type="term" value="F:glutaminase activity"/>
    <property type="evidence" value="ECO:0007669"/>
    <property type="project" value="InterPro"/>
</dbReference>
<dbReference type="PANTHER" id="PTHR23090:SF9">
    <property type="entry name" value="GLUTAMINE-DEPENDENT NAD(+) SYNTHETASE"/>
    <property type="match status" value="1"/>
</dbReference>
<dbReference type="InterPro" id="IPR003010">
    <property type="entry name" value="C-N_Hydrolase"/>
</dbReference>
<evidence type="ECO:0000256" key="4">
    <source>
        <dbReference type="ARBA" id="ARBA00022741"/>
    </source>
</evidence>
<comment type="function">
    <text evidence="7">Catalyzes the ATP-dependent amidation of deamido-NAD to form NAD. Uses L-glutamine as a nitrogen source.</text>
</comment>
<evidence type="ECO:0000256" key="3">
    <source>
        <dbReference type="ARBA" id="ARBA00022598"/>
    </source>
</evidence>
<dbReference type="CDD" id="cd07570">
    <property type="entry name" value="GAT_Gln-NAD-synth"/>
    <property type="match status" value="1"/>
</dbReference>
<dbReference type="Gene3D" id="3.60.110.10">
    <property type="entry name" value="Carbon-nitrogen hydrolase"/>
    <property type="match status" value="1"/>
</dbReference>
<feature type="active site" description="Nucleophile; for glutaminase activity" evidence="7">
    <location>
        <position position="173"/>
    </location>
</feature>
<organism evidence="11 12">
    <name type="scientific">Devosia ginsengisoli</name>
    <dbReference type="NCBI Taxonomy" id="400770"/>
    <lineage>
        <taxon>Bacteria</taxon>
        <taxon>Pseudomonadati</taxon>
        <taxon>Pseudomonadota</taxon>
        <taxon>Alphaproteobacteria</taxon>
        <taxon>Hyphomicrobiales</taxon>
        <taxon>Devosiaceae</taxon>
        <taxon>Devosia</taxon>
    </lineage>
</organism>
<evidence type="ECO:0000256" key="8">
    <source>
        <dbReference type="PIRNR" id="PIRNR006630"/>
    </source>
</evidence>
<comment type="pathway">
    <text evidence="1 7 8">Cofactor biosynthesis; NAD(+) biosynthesis; NAD(+) from deamido-NAD(+) (L-Gln route): step 1/1.</text>
</comment>
<dbReference type="EC" id="6.3.5.1" evidence="7 8"/>
<dbReference type="InterPro" id="IPR036526">
    <property type="entry name" value="C-N_Hydrolase_sf"/>
</dbReference>
<dbReference type="Pfam" id="PF02540">
    <property type="entry name" value="NAD_synthase"/>
    <property type="match status" value="1"/>
</dbReference>
<evidence type="ECO:0000256" key="9">
    <source>
        <dbReference type="RuleBase" id="RU003811"/>
    </source>
</evidence>
<feature type="domain" description="CN hydrolase" evidence="10">
    <location>
        <begin position="28"/>
        <end position="269"/>
    </location>
</feature>
<evidence type="ECO:0000313" key="11">
    <source>
        <dbReference type="EMBL" id="QDZ09697.1"/>
    </source>
</evidence>
<keyword evidence="6 7" id="KW-0520">NAD</keyword>
<dbReference type="SUPFAM" id="SSF56317">
    <property type="entry name" value="Carbon-nitrogen hydrolase"/>
    <property type="match status" value="1"/>
</dbReference>
<feature type="binding site" evidence="7">
    <location>
        <position position="199"/>
    </location>
    <ligand>
        <name>L-glutamine</name>
        <dbReference type="ChEBI" id="CHEBI:58359"/>
    </ligand>
</feature>
<reference evidence="11 12" key="1">
    <citation type="submission" date="2019-07" db="EMBL/GenBank/DDBJ databases">
        <title>Full genome sequence of Devosia sp. Gsoil 520.</title>
        <authorList>
            <person name="Im W.-T."/>
        </authorList>
    </citation>
    <scope>NUCLEOTIDE SEQUENCE [LARGE SCALE GENOMIC DNA]</scope>
    <source>
        <strain evidence="11 12">Gsoil 520</strain>
    </source>
</reference>
<accession>A0A5B8LN31</accession>
<sequence length="578" mass="63139">MAHRPSRCYWQARSFRPPQSGPPVTDRLRIALAQLNPKVGDISGNLALARSALSDAVAAKADILLLSELFLTGYFPDDLLFKPKFVADAMQAARDLVADTAGTDVVLVLPTVWLEKTGLHNAVLVAENGQIIATRLKRELPNSDVFYEKRYFVAGPLADPVIIKGVPIGIPICEDIWHASVCEHLAMRGAEIMLCPNGSPYWTSKQHVRKDLVRARTAEDDVPMLYLNQVGGQDELVFDGASFGMEPGNKLVFQGKSFETDFIVSDWTRGDNGWTCASGEVTELTTTDEAPWLACVLGLRDYVHKNGFKQAVLNLSGGIDSAVVAAMAVDALGADNVHCIMQPYQYTSEESIKDARECAERLGVRYDVVSIQDPVDSALANLAPIFGDRPLDLTEENIQSRMRGLLMMAVSNKLGSLPLTTGNKSEMAVGYATIYGDMNGGYNPLKDMFKMEVYRLAAWRNSHVPGDCLGPSGEVIPVAIIAKAPSAELRPDQTDQDSLPPYPVLDAILKGIVEDELSIAEIVAQGHDQALVERIERLLNIAEYKRRQAAPGPKLTVKAFGLGRRYPITNGYTDRVIG</sequence>
<dbReference type="NCBIfam" id="TIGR00552">
    <property type="entry name" value="nadE"/>
    <property type="match status" value="1"/>
</dbReference>
<evidence type="ECO:0000259" key="10">
    <source>
        <dbReference type="PROSITE" id="PS50263"/>
    </source>
</evidence>
<evidence type="ECO:0000256" key="7">
    <source>
        <dbReference type="HAMAP-Rule" id="MF_02090"/>
    </source>
</evidence>
<dbReference type="UniPathway" id="UPA00253">
    <property type="reaction ID" value="UER00334"/>
</dbReference>
<dbReference type="OrthoDB" id="9760188at2"/>
<feature type="active site" description="For glutaminase activity" evidence="7">
    <location>
        <position position="137"/>
    </location>
</feature>
<protein>
    <recommendedName>
        <fullName evidence="7 8">Glutamine-dependent NAD(+) synthetase</fullName>
        <ecNumber evidence="7 8">6.3.5.1</ecNumber>
    </recommendedName>
    <alternativeName>
        <fullName evidence="7 8">NAD(+) synthase [glutamine-hydrolyzing]</fullName>
    </alternativeName>
</protein>
<dbReference type="Proteomes" id="UP000315364">
    <property type="component" value="Chromosome"/>
</dbReference>
<dbReference type="KEGG" id="dea:FPZ08_02395"/>
<keyword evidence="5 7" id="KW-0067">ATP-binding</keyword>
<keyword evidence="3 7" id="KW-0436">Ligase</keyword>
<feature type="binding site" evidence="7">
    <location>
        <position position="545"/>
    </location>
    <ligand>
        <name>deamido-NAD(+)</name>
        <dbReference type="ChEBI" id="CHEBI:58437"/>
        <note>ligand shared between two neighboring subunits</note>
    </ligand>
</feature>
<comment type="similarity">
    <text evidence="2 7 8">In the C-terminal section; belongs to the NAD synthetase family.</text>
</comment>
<evidence type="ECO:0000256" key="5">
    <source>
        <dbReference type="ARBA" id="ARBA00022840"/>
    </source>
</evidence>
<feature type="active site" description="Proton acceptor; for glutaminase activity" evidence="7">
    <location>
        <position position="68"/>
    </location>
</feature>
<keyword evidence="12" id="KW-1185">Reference proteome</keyword>
<dbReference type="PANTHER" id="PTHR23090">
    <property type="entry name" value="NH 3 /GLUTAMINE-DEPENDENT NAD + SYNTHETASE"/>
    <property type="match status" value="1"/>
</dbReference>
<dbReference type="FunFam" id="3.40.50.620:FF:000106">
    <property type="entry name" value="Glutamine-dependent NAD(+) synthetase"/>
    <property type="match status" value="1"/>
</dbReference>
<dbReference type="PIRSF" id="PIRSF006630">
    <property type="entry name" value="NADS_GAT"/>
    <property type="match status" value="1"/>
</dbReference>
<dbReference type="InterPro" id="IPR014729">
    <property type="entry name" value="Rossmann-like_a/b/a_fold"/>
</dbReference>
<dbReference type="GO" id="GO:0005524">
    <property type="term" value="F:ATP binding"/>
    <property type="evidence" value="ECO:0007669"/>
    <property type="project" value="UniProtKB-UniRule"/>
</dbReference>
<name>A0A5B8LN31_9HYPH</name>
<dbReference type="GO" id="GO:0009435">
    <property type="term" value="P:NAD+ biosynthetic process"/>
    <property type="evidence" value="ECO:0007669"/>
    <property type="project" value="UniProtKB-UniRule"/>
</dbReference>
<feature type="binding site" evidence="7">
    <location>
        <position position="397"/>
    </location>
    <ligand>
        <name>deamido-NAD(+)</name>
        <dbReference type="ChEBI" id="CHEBI:58437"/>
        <note>ligand shared between two neighboring subunits</note>
    </ligand>
</feature>
<dbReference type="Gene3D" id="3.40.50.620">
    <property type="entry name" value="HUPs"/>
    <property type="match status" value="1"/>
</dbReference>
<dbReference type="HAMAP" id="MF_02090">
    <property type="entry name" value="NadE_glutamine_dep"/>
    <property type="match status" value="1"/>
</dbReference>
<keyword evidence="4 7" id="KW-0547">Nucleotide-binding</keyword>
<dbReference type="SUPFAM" id="SSF52402">
    <property type="entry name" value="Adenine nucleotide alpha hydrolases-like"/>
    <property type="match status" value="1"/>
</dbReference>
<dbReference type="GO" id="GO:0008795">
    <property type="term" value="F:NAD+ synthase activity"/>
    <property type="evidence" value="ECO:0007669"/>
    <property type="project" value="UniProtKB-UniRule"/>
</dbReference>
<dbReference type="EMBL" id="CP042304">
    <property type="protein sequence ID" value="QDZ09697.1"/>
    <property type="molecule type" value="Genomic_DNA"/>
</dbReference>
<dbReference type="CDD" id="cd00553">
    <property type="entry name" value="NAD_synthase"/>
    <property type="match status" value="1"/>
</dbReference>
<dbReference type="PROSITE" id="PS50263">
    <property type="entry name" value="CN_HYDROLASE"/>
    <property type="match status" value="1"/>
</dbReference>
<dbReference type="GO" id="GO:0005737">
    <property type="term" value="C:cytoplasm"/>
    <property type="evidence" value="ECO:0007669"/>
    <property type="project" value="InterPro"/>
</dbReference>
<dbReference type="InterPro" id="IPR022310">
    <property type="entry name" value="NAD/GMP_synthase"/>
</dbReference>
<comment type="catalytic activity">
    <reaction evidence="7 8">
        <text>deamido-NAD(+) + L-glutamine + ATP + H2O = L-glutamate + AMP + diphosphate + NAD(+) + H(+)</text>
        <dbReference type="Rhea" id="RHEA:24384"/>
        <dbReference type="ChEBI" id="CHEBI:15377"/>
        <dbReference type="ChEBI" id="CHEBI:15378"/>
        <dbReference type="ChEBI" id="CHEBI:29985"/>
        <dbReference type="ChEBI" id="CHEBI:30616"/>
        <dbReference type="ChEBI" id="CHEBI:33019"/>
        <dbReference type="ChEBI" id="CHEBI:57540"/>
        <dbReference type="ChEBI" id="CHEBI:58359"/>
        <dbReference type="ChEBI" id="CHEBI:58437"/>
        <dbReference type="ChEBI" id="CHEBI:456215"/>
        <dbReference type="EC" id="6.3.5.1"/>
    </reaction>
</comment>
<comment type="similarity">
    <text evidence="9">Belongs to the NAD synthetase family.</text>
</comment>
<evidence type="ECO:0000313" key="12">
    <source>
        <dbReference type="Proteomes" id="UP000315364"/>
    </source>
</evidence>
<dbReference type="GO" id="GO:0003952">
    <property type="term" value="F:NAD+ synthase (glutamine-hydrolyzing) activity"/>
    <property type="evidence" value="ECO:0007669"/>
    <property type="project" value="UniProtKB-UniRule"/>
</dbReference>
<evidence type="ECO:0000256" key="2">
    <source>
        <dbReference type="ARBA" id="ARBA00007145"/>
    </source>
</evidence>
<dbReference type="NCBIfam" id="NF010588">
    <property type="entry name" value="PRK13981.1"/>
    <property type="match status" value="1"/>
</dbReference>
<gene>
    <name evidence="7" type="primary">nadE</name>
    <name evidence="11" type="ORF">FPZ08_02395</name>
</gene>
<feature type="binding site" evidence="7">
    <location>
        <position position="421"/>
    </location>
    <ligand>
        <name>ATP</name>
        <dbReference type="ChEBI" id="CHEBI:30616"/>
    </ligand>
</feature>
<feature type="binding site" evidence="7">
    <location>
        <position position="205"/>
    </location>
    <ligand>
        <name>L-glutamine</name>
        <dbReference type="ChEBI" id="CHEBI:58359"/>
    </ligand>
</feature>
<evidence type="ECO:0000256" key="6">
    <source>
        <dbReference type="ARBA" id="ARBA00023027"/>
    </source>
</evidence>
<feature type="binding site" evidence="7">
    <location>
        <position position="426"/>
    </location>
    <ligand>
        <name>deamido-NAD(+)</name>
        <dbReference type="ChEBI" id="CHEBI:58437"/>
        <note>ligand shared between two neighboring subunits</note>
    </ligand>
</feature>
<dbReference type="AlphaFoldDB" id="A0A5B8LN31"/>
<proteinExistence type="inferred from homology"/>
<comment type="caution">
    <text evidence="7">Lacks conserved residue(s) required for the propagation of feature annotation.</text>
</comment>
<dbReference type="Pfam" id="PF00795">
    <property type="entry name" value="CN_hydrolase"/>
    <property type="match status" value="1"/>
</dbReference>
<evidence type="ECO:0000256" key="1">
    <source>
        <dbReference type="ARBA" id="ARBA00005188"/>
    </source>
</evidence>